<dbReference type="RefSeq" id="WP_075623154.1">
    <property type="nucleotide sequence ID" value="NZ_CP015607.1"/>
</dbReference>
<proteinExistence type="predicted"/>
<name>A0A1L6ZLL3_BACIA</name>
<evidence type="ECO:0000313" key="2">
    <source>
        <dbReference type="Proteomes" id="UP000185426"/>
    </source>
</evidence>
<dbReference type="InterPro" id="IPR022555">
    <property type="entry name" value="DUF2577"/>
</dbReference>
<sequence>MKLSEAIKRLAVNAVDAQSPTDLILGDVVSVSPLNVRLNENDKLIIPEELLIWPARLDEGKDDELEEGDSVMVLAMTGGQTFYILDKVVGGGS</sequence>
<evidence type="ECO:0000313" key="1">
    <source>
        <dbReference type="EMBL" id="APT47401.1"/>
    </source>
</evidence>
<accession>A0A1L6ZLL3</accession>
<dbReference type="EMBL" id="CP015607">
    <property type="protein sequence ID" value="APT47401.1"/>
    <property type="molecule type" value="Genomic_DNA"/>
</dbReference>
<dbReference type="Proteomes" id="UP000185426">
    <property type="component" value="Chromosome"/>
</dbReference>
<organism evidence="1 2">
    <name type="scientific">Bacillus safensis</name>
    <dbReference type="NCBI Taxonomy" id="561879"/>
    <lineage>
        <taxon>Bacteria</taxon>
        <taxon>Bacillati</taxon>
        <taxon>Bacillota</taxon>
        <taxon>Bacilli</taxon>
        <taxon>Bacillales</taxon>
        <taxon>Bacillaceae</taxon>
        <taxon>Bacillus</taxon>
    </lineage>
</organism>
<protein>
    <submittedName>
        <fullName evidence="1">Phage portal protein</fullName>
    </submittedName>
</protein>
<reference evidence="1 2" key="1">
    <citation type="submission" date="2016-05" db="EMBL/GenBank/DDBJ databases">
        <title>Complete Genome and Methylome Analysis of Psychrotrophic Bacterial Isolates from Antarctic Lake Untersee.</title>
        <authorList>
            <person name="Fomenkov A."/>
            <person name="Akimov V.N."/>
            <person name="Vasilyeva L.V."/>
            <person name="Andersen D."/>
            <person name="Vincze T."/>
            <person name="Roberts R.J."/>
        </authorList>
    </citation>
    <scope>NUCLEOTIDE SEQUENCE [LARGE SCALE GENOMIC DNA]</scope>
    <source>
        <strain evidence="1 2">U14-5</strain>
    </source>
</reference>
<gene>
    <name evidence="1" type="ORF">BSA145_16920</name>
</gene>
<dbReference type="AlphaFoldDB" id="A0A1L6ZLL3"/>
<dbReference type="Pfam" id="PF10844">
    <property type="entry name" value="DUF2577"/>
    <property type="match status" value="1"/>
</dbReference>